<dbReference type="OrthoDB" id="449657at2"/>
<proteinExistence type="predicted"/>
<dbReference type="RefSeq" id="WP_094998086.1">
    <property type="nucleotide sequence ID" value="NZ_BMJL01000023.1"/>
</dbReference>
<dbReference type="GO" id="GO:0004175">
    <property type="term" value="F:endopeptidase activity"/>
    <property type="evidence" value="ECO:0007669"/>
    <property type="project" value="UniProtKB-ARBA"/>
</dbReference>
<keyword evidence="3" id="KW-1185">Reference proteome</keyword>
<protein>
    <recommendedName>
        <fullName evidence="1">CAAX prenyl protease 2/Lysostaphin resistance protein A-like domain-containing protein</fullName>
    </recommendedName>
</protein>
<organism evidence="2 3">
    <name type="scientific">Maribacter cobaltidurans</name>
    <dbReference type="NCBI Taxonomy" id="1178778"/>
    <lineage>
        <taxon>Bacteria</taxon>
        <taxon>Pseudomonadati</taxon>
        <taxon>Bacteroidota</taxon>
        <taxon>Flavobacteriia</taxon>
        <taxon>Flavobacteriales</taxon>
        <taxon>Flavobacteriaceae</taxon>
        <taxon>Maribacter</taxon>
    </lineage>
</organism>
<dbReference type="AlphaFoldDB" id="A0A223V7U0"/>
<reference evidence="2 3" key="1">
    <citation type="submission" date="2017-08" db="EMBL/GenBank/DDBJ databases">
        <title>The complete genome sequence of Maribacter sp. B1, isolated from deep-sea sediment.</title>
        <authorList>
            <person name="Wu Y.-H."/>
            <person name="Cheng H."/>
            <person name="Xu X.-W."/>
        </authorList>
    </citation>
    <scope>NUCLEOTIDE SEQUENCE [LARGE SCALE GENOMIC DNA]</scope>
    <source>
        <strain evidence="2 3">B1</strain>
    </source>
</reference>
<name>A0A223V7U0_9FLAO</name>
<evidence type="ECO:0000313" key="2">
    <source>
        <dbReference type="EMBL" id="ASV31483.1"/>
    </source>
</evidence>
<dbReference type="Pfam" id="PF02517">
    <property type="entry name" value="Rce1-like"/>
    <property type="match status" value="1"/>
</dbReference>
<dbReference type="EMBL" id="CP022957">
    <property type="protein sequence ID" value="ASV31483.1"/>
    <property type="molecule type" value="Genomic_DNA"/>
</dbReference>
<evidence type="ECO:0000259" key="1">
    <source>
        <dbReference type="Pfam" id="PF02517"/>
    </source>
</evidence>
<accession>A0A223V7U0</accession>
<dbReference type="GO" id="GO:0080120">
    <property type="term" value="P:CAAX-box protein maturation"/>
    <property type="evidence" value="ECO:0007669"/>
    <property type="project" value="UniProtKB-ARBA"/>
</dbReference>
<dbReference type="Proteomes" id="UP000215244">
    <property type="component" value="Chromosome"/>
</dbReference>
<gene>
    <name evidence="2" type="ORF">CJ263_15375</name>
</gene>
<evidence type="ECO:0000313" key="3">
    <source>
        <dbReference type="Proteomes" id="UP000215244"/>
    </source>
</evidence>
<sequence length="212" mass="24907">MNLTKKQIVLASPFLIIAINFGIAFLFGNIIGKWAFIPIILIEWCLFLFFILRYTEKETRKKWLQKSKGSFGWNILALFIGILPLPLFLMHYETLDIWQVWLPWILLALINPWLEEFYWRGLLLDYTKNWSNWIAIIFTSLVFALNHAVFGVNSELNSGITVIISTFIMGIIWGLVYKKTDSLRWIILAHFLVDFFNLSASSFLDLYEKGNW</sequence>
<dbReference type="KEGG" id="marb:CJ263_15375"/>
<dbReference type="InterPro" id="IPR003675">
    <property type="entry name" value="Rce1/LyrA-like_dom"/>
</dbReference>
<feature type="domain" description="CAAX prenyl protease 2/Lysostaphin resistance protein A-like" evidence="1">
    <location>
        <begin position="98"/>
        <end position="196"/>
    </location>
</feature>